<comment type="caution">
    <text evidence="1">The sequence shown here is derived from an EMBL/GenBank/DDBJ whole genome shotgun (WGS) entry which is preliminary data.</text>
</comment>
<sequence length="35" mass="4096">MKTLTPYKRHFHPLELDNPSSNSNEIFTVLTTYSL</sequence>
<gene>
    <name evidence="1" type="ORF">LARSCL_LOCUS12633</name>
</gene>
<keyword evidence="2" id="KW-1185">Reference proteome</keyword>
<evidence type="ECO:0000313" key="1">
    <source>
        <dbReference type="EMBL" id="CAL1283488.1"/>
    </source>
</evidence>
<accession>A0AAV2ALA6</accession>
<evidence type="ECO:0000313" key="2">
    <source>
        <dbReference type="Proteomes" id="UP001497382"/>
    </source>
</evidence>
<dbReference type="Proteomes" id="UP001497382">
    <property type="component" value="Unassembled WGS sequence"/>
</dbReference>
<dbReference type="AlphaFoldDB" id="A0AAV2ALA6"/>
<feature type="non-terminal residue" evidence="1">
    <location>
        <position position="35"/>
    </location>
</feature>
<protein>
    <submittedName>
        <fullName evidence="1">Uncharacterized protein</fullName>
    </submittedName>
</protein>
<proteinExistence type="predicted"/>
<organism evidence="1 2">
    <name type="scientific">Larinioides sclopetarius</name>
    <dbReference type="NCBI Taxonomy" id="280406"/>
    <lineage>
        <taxon>Eukaryota</taxon>
        <taxon>Metazoa</taxon>
        <taxon>Ecdysozoa</taxon>
        <taxon>Arthropoda</taxon>
        <taxon>Chelicerata</taxon>
        <taxon>Arachnida</taxon>
        <taxon>Araneae</taxon>
        <taxon>Araneomorphae</taxon>
        <taxon>Entelegynae</taxon>
        <taxon>Araneoidea</taxon>
        <taxon>Araneidae</taxon>
        <taxon>Larinioides</taxon>
    </lineage>
</organism>
<name>A0AAV2ALA6_9ARAC</name>
<dbReference type="EMBL" id="CAXIEN010000168">
    <property type="protein sequence ID" value="CAL1283488.1"/>
    <property type="molecule type" value="Genomic_DNA"/>
</dbReference>
<reference evidence="1 2" key="1">
    <citation type="submission" date="2024-04" db="EMBL/GenBank/DDBJ databases">
        <authorList>
            <person name="Rising A."/>
            <person name="Reimegard J."/>
            <person name="Sonavane S."/>
            <person name="Akerstrom W."/>
            <person name="Nylinder S."/>
            <person name="Hedman E."/>
            <person name="Kallberg Y."/>
        </authorList>
    </citation>
    <scope>NUCLEOTIDE SEQUENCE [LARGE SCALE GENOMIC DNA]</scope>
</reference>